<feature type="region of interest" description="Disordered" evidence="1">
    <location>
        <begin position="24"/>
        <end position="56"/>
    </location>
</feature>
<evidence type="ECO:0000313" key="3">
    <source>
        <dbReference type="Proteomes" id="UP000000763"/>
    </source>
</evidence>
<sequence length="179" mass="19776">MALAIRFRPLALLTRSGREWRRAPRERVLDGKSGSRHKHCTTQSASTYTGTPASLSGHLPRALLRPAVLAPARAPRPPRRAPSQSLAAALGIGDEGRHRWDTAAALPTAVPPSIYPLCRPVAALVQEAHQSYWKGSSRLGQQRLRLEWLDGEEKLRVDDNGSIYSKSCHVCTRMVLWTS</sequence>
<dbReference type="KEGG" id="dosa:Os01g0674200"/>
<dbReference type="Proteomes" id="UP000000763">
    <property type="component" value="Chromosome 1"/>
</dbReference>
<organism evidence="2 3">
    <name type="scientific">Oryza sativa subsp. japonica</name>
    <name type="common">Rice</name>
    <dbReference type="NCBI Taxonomy" id="39947"/>
    <lineage>
        <taxon>Eukaryota</taxon>
        <taxon>Viridiplantae</taxon>
        <taxon>Streptophyta</taxon>
        <taxon>Embryophyta</taxon>
        <taxon>Tracheophyta</taxon>
        <taxon>Spermatophyta</taxon>
        <taxon>Magnoliopsida</taxon>
        <taxon>Liliopsida</taxon>
        <taxon>Poales</taxon>
        <taxon>Poaceae</taxon>
        <taxon>BOP clade</taxon>
        <taxon>Oryzoideae</taxon>
        <taxon>Oryzeae</taxon>
        <taxon>Oryzinae</taxon>
        <taxon>Oryza</taxon>
        <taxon>Oryza sativa</taxon>
    </lineage>
</organism>
<evidence type="ECO:0000256" key="1">
    <source>
        <dbReference type="SAM" id="MobiDB-lite"/>
    </source>
</evidence>
<reference evidence="2 3" key="1">
    <citation type="journal article" date="2005" name="Nature">
        <title>The map-based sequence of the rice genome.</title>
        <authorList>
            <consortium name="International rice genome sequencing project (IRGSP)"/>
            <person name="Matsumoto T."/>
            <person name="Wu J."/>
            <person name="Kanamori H."/>
            <person name="Katayose Y."/>
            <person name="Fujisawa M."/>
            <person name="Namiki N."/>
            <person name="Mizuno H."/>
            <person name="Yamamoto K."/>
            <person name="Antonio B.A."/>
            <person name="Baba T."/>
            <person name="Sakata K."/>
            <person name="Nagamura Y."/>
            <person name="Aoki H."/>
            <person name="Arikawa K."/>
            <person name="Arita K."/>
            <person name="Bito T."/>
            <person name="Chiden Y."/>
            <person name="Fujitsuka N."/>
            <person name="Fukunaka R."/>
            <person name="Hamada M."/>
            <person name="Harada C."/>
            <person name="Hayashi A."/>
            <person name="Hijishita S."/>
            <person name="Honda M."/>
            <person name="Hosokawa S."/>
            <person name="Ichikawa Y."/>
            <person name="Idonuma A."/>
            <person name="Iijima M."/>
            <person name="Ikeda M."/>
            <person name="Ikeno M."/>
            <person name="Ito K."/>
            <person name="Ito S."/>
            <person name="Ito T."/>
            <person name="Ito Y."/>
            <person name="Ito Y."/>
            <person name="Iwabuchi A."/>
            <person name="Kamiya K."/>
            <person name="Karasawa W."/>
            <person name="Kurita K."/>
            <person name="Katagiri S."/>
            <person name="Kikuta A."/>
            <person name="Kobayashi H."/>
            <person name="Kobayashi N."/>
            <person name="Machita K."/>
            <person name="Maehara T."/>
            <person name="Masukawa M."/>
            <person name="Mizubayashi T."/>
            <person name="Mukai Y."/>
            <person name="Nagasaki H."/>
            <person name="Nagata Y."/>
            <person name="Naito S."/>
            <person name="Nakashima M."/>
            <person name="Nakama Y."/>
            <person name="Nakamichi Y."/>
            <person name="Nakamura M."/>
            <person name="Meguro A."/>
            <person name="Negishi M."/>
            <person name="Ohta I."/>
            <person name="Ohta T."/>
            <person name="Okamoto M."/>
            <person name="Ono N."/>
            <person name="Saji S."/>
            <person name="Sakaguchi M."/>
            <person name="Sakai K."/>
            <person name="Shibata M."/>
            <person name="Shimokawa T."/>
            <person name="Song J."/>
            <person name="Takazaki Y."/>
            <person name="Terasawa K."/>
            <person name="Tsugane M."/>
            <person name="Tsuji K."/>
            <person name="Ueda S."/>
            <person name="Waki K."/>
            <person name="Yamagata H."/>
            <person name="Yamamoto M."/>
            <person name="Yamamoto S."/>
            <person name="Yamane H."/>
            <person name="Yoshiki S."/>
            <person name="Yoshihara R."/>
            <person name="Yukawa K."/>
            <person name="Zhong H."/>
            <person name="Yano M."/>
            <person name="Yuan Q."/>
            <person name="Ouyang S."/>
            <person name="Liu J."/>
            <person name="Jones K.M."/>
            <person name="Gansberger K."/>
            <person name="Moffat K."/>
            <person name="Hill J."/>
            <person name="Bera J."/>
            <person name="Fadrosh D."/>
            <person name="Jin S."/>
            <person name="Johri S."/>
            <person name="Kim M."/>
            <person name="Overton L."/>
            <person name="Reardon M."/>
            <person name="Tsitrin T."/>
            <person name="Vuong H."/>
            <person name="Weaver B."/>
            <person name="Ciecko A."/>
            <person name="Tallon L."/>
            <person name="Jackson J."/>
            <person name="Pai G."/>
            <person name="Aken S.V."/>
            <person name="Utterback T."/>
            <person name="Reidmuller S."/>
            <person name="Feldblyum T."/>
            <person name="Hsiao J."/>
            <person name="Zismann V."/>
            <person name="Iobst S."/>
            <person name="de Vazeille A.R."/>
            <person name="Buell C.R."/>
            <person name="Ying K."/>
            <person name="Li Y."/>
            <person name="Lu T."/>
            <person name="Huang Y."/>
            <person name="Zhao Q."/>
            <person name="Feng Q."/>
            <person name="Zhang L."/>
            <person name="Zhu J."/>
            <person name="Weng Q."/>
            <person name="Mu J."/>
            <person name="Lu Y."/>
            <person name="Fan D."/>
            <person name="Liu Y."/>
            <person name="Guan J."/>
            <person name="Zhang Y."/>
            <person name="Yu S."/>
            <person name="Liu X."/>
            <person name="Zhang Y."/>
            <person name="Hong G."/>
            <person name="Han B."/>
            <person name="Choisne N."/>
            <person name="Demange N."/>
            <person name="Orjeda G."/>
            <person name="Samain S."/>
            <person name="Cattolico L."/>
            <person name="Pelletier E."/>
            <person name="Couloux A."/>
            <person name="Segurens B."/>
            <person name="Wincker P."/>
            <person name="D'Hont A."/>
            <person name="Scarpelli C."/>
            <person name="Weissenbach J."/>
            <person name="Salanoubat M."/>
            <person name="Quetier F."/>
            <person name="Yu Y."/>
            <person name="Kim H.R."/>
            <person name="Rambo T."/>
            <person name="Currie J."/>
            <person name="Collura K."/>
            <person name="Luo M."/>
            <person name="Yang T."/>
            <person name="Ammiraju J.S.S."/>
            <person name="Engler F."/>
            <person name="Soderlund C."/>
            <person name="Wing R.A."/>
            <person name="Palmer L.E."/>
            <person name="de la Bastide M."/>
            <person name="Spiegel L."/>
            <person name="Nascimento L."/>
            <person name="Zutavern T."/>
            <person name="O'Shaughnessy A."/>
            <person name="Dike S."/>
            <person name="Dedhia N."/>
            <person name="Preston R."/>
            <person name="Balija V."/>
            <person name="McCombie W.R."/>
            <person name="Chow T."/>
            <person name="Chen H."/>
            <person name="Chung M."/>
            <person name="Chen C."/>
            <person name="Shaw J."/>
            <person name="Wu H."/>
            <person name="Hsiao K."/>
            <person name="Chao Y."/>
            <person name="Chu M."/>
            <person name="Cheng C."/>
            <person name="Hour A."/>
            <person name="Lee P."/>
            <person name="Lin S."/>
            <person name="Lin Y."/>
            <person name="Liou J."/>
            <person name="Liu S."/>
            <person name="Hsing Y."/>
            <person name="Raghuvanshi S."/>
            <person name="Mohanty A."/>
            <person name="Bharti A.K."/>
            <person name="Gaur A."/>
            <person name="Gupta V."/>
            <person name="Kumar D."/>
            <person name="Ravi V."/>
            <person name="Vij S."/>
            <person name="Kapur A."/>
            <person name="Khurana P."/>
            <person name="Khurana P."/>
            <person name="Khurana J.P."/>
            <person name="Tyagi A.K."/>
            <person name="Gaikwad K."/>
            <person name="Singh A."/>
            <person name="Dalal V."/>
            <person name="Srivastava S."/>
            <person name="Dixit A."/>
            <person name="Pal A.K."/>
            <person name="Ghazi I.A."/>
            <person name="Yadav M."/>
            <person name="Pandit A."/>
            <person name="Bhargava A."/>
            <person name="Sureshbabu K."/>
            <person name="Batra K."/>
            <person name="Sharma T.R."/>
            <person name="Mohapatra T."/>
            <person name="Singh N.K."/>
            <person name="Messing J."/>
            <person name="Nelson A.B."/>
            <person name="Fuks G."/>
            <person name="Kavchok S."/>
            <person name="Keizer G."/>
            <person name="Linton E."/>
            <person name="Llaca V."/>
            <person name="Song R."/>
            <person name="Tanyolac B."/>
            <person name="Young S."/>
            <person name="Ho-Il K."/>
            <person name="Hahn J.H."/>
            <person name="Sangsakoo G."/>
            <person name="Vanavichit A."/>
            <person name="de Mattos Luiz.A.T."/>
            <person name="Zimmer P.D."/>
            <person name="Malone G."/>
            <person name="Dellagostin O."/>
            <person name="de Oliveira A.C."/>
            <person name="Bevan M."/>
            <person name="Bancroft I."/>
            <person name="Minx P."/>
            <person name="Cordum H."/>
            <person name="Wilson R."/>
            <person name="Cheng Z."/>
            <person name="Jin W."/>
            <person name="Jiang J."/>
            <person name="Leong S.A."/>
            <person name="Iwama H."/>
            <person name="Gojobori T."/>
            <person name="Itoh T."/>
            <person name="Niimura Y."/>
            <person name="Fujii Y."/>
            <person name="Habara T."/>
            <person name="Sakai H."/>
            <person name="Sato Y."/>
            <person name="Wilson G."/>
            <person name="Kumar K."/>
            <person name="McCouch S."/>
            <person name="Juretic N."/>
            <person name="Hoen D."/>
            <person name="Wright S."/>
            <person name="Bruskiewich R."/>
            <person name="Bureau T."/>
            <person name="Miyao A."/>
            <person name="Hirochika H."/>
            <person name="Nishikawa T."/>
            <person name="Kadowaki K."/>
            <person name="Sugiura M."/>
            <person name="Burr B."/>
            <person name="Sasaki T."/>
        </authorList>
    </citation>
    <scope>NUCLEOTIDE SEQUENCE [LARGE SCALE GENOMIC DNA]</scope>
    <source>
        <strain evidence="3">cv. Nipponbare</strain>
    </source>
</reference>
<proteinExistence type="predicted"/>
<name>C7IWR3_ORYSJ</name>
<protein>
    <submittedName>
        <fullName evidence="2">Os01g0674200 protein</fullName>
    </submittedName>
</protein>
<feature type="compositionally biased region" description="Polar residues" evidence="1">
    <location>
        <begin position="41"/>
        <end position="54"/>
    </location>
</feature>
<gene>
    <name evidence="2" type="ordered locus">Os01g0674200</name>
</gene>
<evidence type="ECO:0000313" key="2">
    <source>
        <dbReference type="EMBL" id="BAH91230.1"/>
    </source>
</evidence>
<dbReference type="AlphaFoldDB" id="C7IWR3"/>
<dbReference type="EMBL" id="AP008207">
    <property type="protein sequence ID" value="BAH91230.1"/>
    <property type="molecule type" value="Genomic_DNA"/>
</dbReference>
<accession>C7IWR3</accession>
<reference evidence="3" key="2">
    <citation type="journal article" date="2008" name="Nucleic Acids Res.">
        <title>The rice annotation project database (RAP-DB): 2008 update.</title>
        <authorList>
            <consortium name="The rice annotation project (RAP)"/>
        </authorList>
    </citation>
    <scope>GENOME REANNOTATION</scope>
    <source>
        <strain evidence="3">cv. Nipponbare</strain>
    </source>
</reference>